<evidence type="ECO:0000256" key="6">
    <source>
        <dbReference type="ARBA" id="ARBA00022552"/>
    </source>
</evidence>
<reference evidence="18" key="1">
    <citation type="submission" date="2018-01" db="EMBL/GenBank/DDBJ databases">
        <authorList>
            <person name="Mao J.F."/>
        </authorList>
    </citation>
    <scope>NUCLEOTIDE SEQUENCE</scope>
    <source>
        <strain evidence="18">Huo1</strain>
        <tissue evidence="18">Leaf</tissue>
    </source>
</reference>
<keyword evidence="12" id="KW-0687">Ribonucleoprotein</keyword>
<comment type="function">
    <text evidence="14">Required for ribosome biogenesis. Part of a complex which catalyzes pseudouridylation of rRNA. This involves the isomerization of uridine such that the ribose is subsequently attached to C5, instead of the normal N1. Pseudouridine ('psi') residues may serve to stabilize the conformation of rRNAs.</text>
</comment>
<keyword evidence="7" id="KW-0547">Nucleotide-binding</keyword>
<dbReference type="SMART" id="SM00271">
    <property type="entry name" value="DnaJ"/>
    <property type="match status" value="1"/>
</dbReference>
<dbReference type="EMBL" id="PNBA02000010">
    <property type="protein sequence ID" value="KAG6410980.1"/>
    <property type="molecule type" value="Genomic_DNA"/>
</dbReference>
<keyword evidence="19" id="KW-1185">Reference proteome</keyword>
<feature type="domain" description="J" evidence="17">
    <location>
        <begin position="622"/>
        <end position="686"/>
    </location>
</feature>
<evidence type="ECO:0000256" key="1">
    <source>
        <dbReference type="ARBA" id="ARBA00004496"/>
    </source>
</evidence>
<dbReference type="GO" id="GO:0001522">
    <property type="term" value="P:pseudouridine synthesis"/>
    <property type="evidence" value="ECO:0007669"/>
    <property type="project" value="InterPro"/>
</dbReference>
<dbReference type="InterPro" id="IPR007504">
    <property type="entry name" value="H/ACA_rnp_Gar1/Naf1"/>
</dbReference>
<keyword evidence="16" id="KW-0472">Membrane</keyword>
<dbReference type="InterPro" id="IPR027409">
    <property type="entry name" value="GroEL-like_apical_dom_sf"/>
</dbReference>
<evidence type="ECO:0000256" key="9">
    <source>
        <dbReference type="ARBA" id="ARBA00022884"/>
    </source>
</evidence>
<evidence type="ECO:0000313" key="19">
    <source>
        <dbReference type="Proteomes" id="UP000298416"/>
    </source>
</evidence>
<evidence type="ECO:0000256" key="5">
    <source>
        <dbReference type="ARBA" id="ARBA00022517"/>
    </source>
</evidence>
<protein>
    <recommendedName>
        <fullName evidence="17">J domain-containing protein</fullName>
    </recommendedName>
</protein>
<gene>
    <name evidence="18" type="ORF">SASPL_129053</name>
</gene>
<dbReference type="PROSITE" id="PS50076">
    <property type="entry name" value="DNAJ_2"/>
    <property type="match status" value="1"/>
</dbReference>
<dbReference type="PRINTS" id="PR00625">
    <property type="entry name" value="JDOMAIN"/>
</dbReference>
<feature type="compositionally biased region" description="Gly residues" evidence="15">
    <location>
        <begin position="1"/>
        <end position="13"/>
    </location>
</feature>
<evidence type="ECO:0000256" key="13">
    <source>
        <dbReference type="ARBA" id="ARBA00038293"/>
    </source>
</evidence>
<keyword evidence="6" id="KW-0698">rRNA processing</keyword>
<feature type="transmembrane region" description="Helical" evidence="16">
    <location>
        <begin position="818"/>
        <end position="846"/>
    </location>
</feature>
<reference evidence="18" key="2">
    <citation type="submission" date="2020-08" db="EMBL/GenBank/DDBJ databases">
        <title>Plant Genome Project.</title>
        <authorList>
            <person name="Zhang R.-G."/>
        </authorList>
    </citation>
    <scope>NUCLEOTIDE SEQUENCE</scope>
    <source>
        <strain evidence="18">Huo1</strain>
        <tissue evidence="18">Leaf</tissue>
    </source>
</reference>
<evidence type="ECO:0000256" key="16">
    <source>
        <dbReference type="SAM" id="Phobius"/>
    </source>
</evidence>
<keyword evidence="5" id="KW-0690">Ribosome biogenesis</keyword>
<dbReference type="Pfam" id="PF04410">
    <property type="entry name" value="Gar1"/>
    <property type="match status" value="1"/>
</dbReference>
<dbReference type="InterPro" id="IPR002423">
    <property type="entry name" value="Cpn60/GroEL/TCP-1"/>
</dbReference>
<dbReference type="GO" id="GO:0003723">
    <property type="term" value="F:RNA binding"/>
    <property type="evidence" value="ECO:0007669"/>
    <property type="project" value="UniProtKB-KW"/>
</dbReference>
<dbReference type="CDD" id="cd06257">
    <property type="entry name" value="DnaJ"/>
    <property type="match status" value="1"/>
</dbReference>
<dbReference type="InterPro" id="IPR027410">
    <property type="entry name" value="TCP-1-like_intermed_sf"/>
</dbReference>
<dbReference type="GO" id="GO:0005730">
    <property type="term" value="C:nucleolus"/>
    <property type="evidence" value="ECO:0007669"/>
    <property type="project" value="UniProtKB-SubCell"/>
</dbReference>
<evidence type="ECO:0000256" key="4">
    <source>
        <dbReference type="ARBA" id="ARBA00022490"/>
    </source>
</evidence>
<evidence type="ECO:0000256" key="7">
    <source>
        <dbReference type="ARBA" id="ARBA00022741"/>
    </source>
</evidence>
<dbReference type="GO" id="GO:0051082">
    <property type="term" value="F:unfolded protein binding"/>
    <property type="evidence" value="ECO:0007669"/>
    <property type="project" value="InterPro"/>
</dbReference>
<dbReference type="GO" id="GO:0006364">
    <property type="term" value="P:rRNA processing"/>
    <property type="evidence" value="ECO:0007669"/>
    <property type="project" value="UniProtKB-KW"/>
</dbReference>
<dbReference type="SUPFAM" id="SSF50447">
    <property type="entry name" value="Translation proteins"/>
    <property type="match status" value="1"/>
</dbReference>
<dbReference type="InterPro" id="IPR027413">
    <property type="entry name" value="GROEL-like_equatorial_sf"/>
</dbReference>
<evidence type="ECO:0000256" key="14">
    <source>
        <dbReference type="ARBA" id="ARBA00059623"/>
    </source>
</evidence>
<keyword evidence="9" id="KW-0694">RNA-binding</keyword>
<dbReference type="InterPro" id="IPR012721">
    <property type="entry name" value="Chap_CCT_theta"/>
</dbReference>
<evidence type="ECO:0000256" key="12">
    <source>
        <dbReference type="ARBA" id="ARBA00023274"/>
    </source>
</evidence>
<dbReference type="Proteomes" id="UP000298416">
    <property type="component" value="Unassembled WGS sequence"/>
</dbReference>
<feature type="compositionally biased region" description="Gly residues" evidence="15">
    <location>
        <begin position="20"/>
        <end position="38"/>
    </location>
</feature>
<dbReference type="Pfam" id="PF00118">
    <property type="entry name" value="Cpn60_TCP1"/>
    <property type="match status" value="1"/>
</dbReference>
<dbReference type="GO" id="GO:0005524">
    <property type="term" value="F:ATP binding"/>
    <property type="evidence" value="ECO:0007669"/>
    <property type="project" value="UniProtKB-KW"/>
</dbReference>
<dbReference type="GO" id="GO:0140662">
    <property type="term" value="F:ATP-dependent protein folding chaperone"/>
    <property type="evidence" value="ECO:0007669"/>
    <property type="project" value="InterPro"/>
</dbReference>
<dbReference type="Gene3D" id="3.30.260.10">
    <property type="entry name" value="TCP-1-like chaperonin intermediate domain"/>
    <property type="match status" value="1"/>
</dbReference>
<dbReference type="Gene3D" id="1.10.560.10">
    <property type="entry name" value="GroEL-like equatorial domain"/>
    <property type="match status" value="1"/>
</dbReference>
<dbReference type="InterPro" id="IPR038664">
    <property type="entry name" value="Gar1/Naf1_Cbf5-bd_sf"/>
</dbReference>
<feature type="region of interest" description="Disordered" evidence="15">
    <location>
        <begin position="1"/>
        <end position="46"/>
    </location>
</feature>
<keyword evidence="16" id="KW-1133">Transmembrane helix</keyword>
<dbReference type="InterPro" id="IPR036869">
    <property type="entry name" value="J_dom_sf"/>
</dbReference>
<dbReference type="Gene3D" id="3.50.7.10">
    <property type="entry name" value="GroEL"/>
    <property type="match status" value="1"/>
</dbReference>
<evidence type="ECO:0000256" key="8">
    <source>
        <dbReference type="ARBA" id="ARBA00022840"/>
    </source>
</evidence>
<evidence type="ECO:0000256" key="10">
    <source>
        <dbReference type="ARBA" id="ARBA00023186"/>
    </source>
</evidence>
<dbReference type="Gene3D" id="2.40.10.230">
    <property type="entry name" value="Probable tRNA pseudouridine synthase domain"/>
    <property type="match status" value="1"/>
</dbReference>
<dbReference type="PROSITE" id="PS00636">
    <property type="entry name" value="DNAJ_1"/>
    <property type="match status" value="1"/>
</dbReference>
<dbReference type="AlphaFoldDB" id="A0A8X8XCF0"/>
<dbReference type="Gene3D" id="1.10.287.110">
    <property type="entry name" value="DnaJ domain"/>
    <property type="match status" value="1"/>
</dbReference>
<dbReference type="SUPFAM" id="SSF46565">
    <property type="entry name" value="Chaperone J-domain"/>
    <property type="match status" value="1"/>
</dbReference>
<keyword evidence="4" id="KW-0963">Cytoplasm</keyword>
<dbReference type="InterPro" id="IPR001623">
    <property type="entry name" value="DnaJ_domain"/>
</dbReference>
<organism evidence="18">
    <name type="scientific">Salvia splendens</name>
    <name type="common">Scarlet sage</name>
    <dbReference type="NCBI Taxonomy" id="180675"/>
    <lineage>
        <taxon>Eukaryota</taxon>
        <taxon>Viridiplantae</taxon>
        <taxon>Streptophyta</taxon>
        <taxon>Embryophyta</taxon>
        <taxon>Tracheophyta</taxon>
        <taxon>Spermatophyta</taxon>
        <taxon>Magnoliopsida</taxon>
        <taxon>eudicotyledons</taxon>
        <taxon>Gunneridae</taxon>
        <taxon>Pentapetalae</taxon>
        <taxon>asterids</taxon>
        <taxon>lamiids</taxon>
        <taxon>Lamiales</taxon>
        <taxon>Lamiaceae</taxon>
        <taxon>Nepetoideae</taxon>
        <taxon>Mentheae</taxon>
        <taxon>Salviinae</taxon>
        <taxon>Salvia</taxon>
        <taxon>Salvia subgen. Calosphace</taxon>
        <taxon>core Calosphace</taxon>
    </lineage>
</organism>
<dbReference type="SUPFAM" id="SSF48592">
    <property type="entry name" value="GroEL equatorial domain-like"/>
    <property type="match status" value="1"/>
</dbReference>
<dbReference type="FunFam" id="3.50.7.10:FF:000008">
    <property type="entry name" value="T-complex protein 1 subunit theta"/>
    <property type="match status" value="1"/>
</dbReference>
<accession>A0A8X8XCF0</accession>
<keyword evidence="8" id="KW-0067">ATP-binding</keyword>
<comment type="caution">
    <text evidence="18">The sequence shown here is derived from an EMBL/GenBank/DDBJ whole genome shotgun (WGS) entry which is preliminary data.</text>
</comment>
<sequence length="856" mass="93690">MRPPRGRGGGGFRGGRDGGGRGFRGGGGGRFGGGGGRFGPRDEGPPSEVIEVSTFVNACEGDAVTKLSQEKIPYFNAPIYLENKTQIGKVDEIFGPINESFFSIKMMEGIVATSYSSGDKFYIDPAKLLPLARFLPQPKLSFVLNFSISGDKGNLLEVDVVEEEVVEEEEEVVEEDSVEGVLLEVVEVVDLGVVVAAAVVSGAEEDIRCHGSSCFPYHVCPKFAVITRTTFLLKACIQVCPKNPANFNVDNVRVAKLLGGGLNNSLVVRGLVLKSDAVGTIKRMENAKVAVFVGGVDTTATETKGTVLIHSADQLESYAKTEEAKVEELIKAVADSGAKVIVSGAAVGEMALHFCERYKLMVLKISSKFELRRFCRTTGAVALLKLSQPNPDDLGYVDSVSVEEIGGARVTIVKNEQGGNSISTVVLRGSTDSILDDLERAVDDGVNSYKGSQRGLYAVLHQAMCRDSRTVPGAAATEIELAKRLKEFSLKETGLDQYAIAKFAESFEMIPKTLAENAGLNAIDIISSLYAEHASGNTKVGIDLEEGACKDVSALKIWDLYITKFFALKYAADAACTVLRVDQACGYTALWPTSFDGGGRPKFSVRWSRRRPITASARLNHTHYDVLGLLPNASSSEIKKAYRLLALKYHPDVNKEAGANEDFKSVRLAYEVLINESTRSEYDRALRCQPSSRRPLGDEWSVSQEYEDGLRLYRWRKMQWDKYWEKHKIEEEEGDEDEDRESLFEVVRSAFLCVFLMQTVGVRLSLTFSSFMALVDRNLDAGYKFGYLIAWMVGGRGGVLLSIFLSFASWVWGKKSSGVVALVVVAMWFGSRCAPIPQGALLTLLYMSIKLHIDLN</sequence>
<evidence type="ECO:0000256" key="2">
    <source>
        <dbReference type="ARBA" id="ARBA00004604"/>
    </source>
</evidence>
<evidence type="ECO:0000313" key="18">
    <source>
        <dbReference type="EMBL" id="KAG6410980.1"/>
    </source>
</evidence>
<dbReference type="GO" id="GO:1990904">
    <property type="term" value="C:ribonucleoprotein complex"/>
    <property type="evidence" value="ECO:0007669"/>
    <property type="project" value="UniProtKB-KW"/>
</dbReference>
<dbReference type="GO" id="GO:0005737">
    <property type="term" value="C:cytoplasm"/>
    <property type="evidence" value="ECO:0007669"/>
    <property type="project" value="UniProtKB-SubCell"/>
</dbReference>
<dbReference type="SUPFAM" id="SSF52029">
    <property type="entry name" value="GroEL apical domain-like"/>
    <property type="match status" value="1"/>
</dbReference>
<keyword evidence="10" id="KW-0143">Chaperone</keyword>
<evidence type="ECO:0000259" key="17">
    <source>
        <dbReference type="PROSITE" id="PS50076"/>
    </source>
</evidence>
<proteinExistence type="inferred from homology"/>
<comment type="similarity">
    <text evidence="3">Belongs to the TCP-1 chaperonin family.</text>
</comment>
<evidence type="ECO:0000256" key="11">
    <source>
        <dbReference type="ARBA" id="ARBA00023242"/>
    </source>
</evidence>
<dbReference type="InterPro" id="IPR018253">
    <property type="entry name" value="DnaJ_domain_CS"/>
</dbReference>
<dbReference type="InterPro" id="IPR017998">
    <property type="entry name" value="Chaperone_TCP-1"/>
</dbReference>
<keyword evidence="11" id="KW-0539">Nucleus</keyword>
<dbReference type="PANTHER" id="PTHR11353">
    <property type="entry name" value="CHAPERONIN"/>
    <property type="match status" value="1"/>
</dbReference>
<comment type="similarity">
    <text evidence="13">Belongs to the GAR1 family.</text>
</comment>
<dbReference type="InterPro" id="IPR009000">
    <property type="entry name" value="Transl_B-barrel_sf"/>
</dbReference>
<dbReference type="NCBIfam" id="TIGR02346">
    <property type="entry name" value="chap_CCT_theta"/>
    <property type="match status" value="1"/>
</dbReference>
<comment type="subcellular location">
    <subcellularLocation>
        <location evidence="1">Cytoplasm</location>
    </subcellularLocation>
    <subcellularLocation>
        <location evidence="2">Nucleus</location>
        <location evidence="2">Nucleolus</location>
    </subcellularLocation>
</comment>
<keyword evidence="16" id="KW-0812">Transmembrane</keyword>
<evidence type="ECO:0000256" key="15">
    <source>
        <dbReference type="SAM" id="MobiDB-lite"/>
    </source>
</evidence>
<feature type="transmembrane region" description="Helical" evidence="16">
    <location>
        <begin position="787"/>
        <end position="812"/>
    </location>
</feature>
<name>A0A8X8XCF0_SALSN</name>
<dbReference type="GO" id="GO:0016887">
    <property type="term" value="F:ATP hydrolysis activity"/>
    <property type="evidence" value="ECO:0007669"/>
    <property type="project" value="InterPro"/>
</dbReference>
<dbReference type="Pfam" id="PF00226">
    <property type="entry name" value="DnaJ"/>
    <property type="match status" value="1"/>
</dbReference>
<dbReference type="FunFam" id="2.40.10.230:FF:000001">
    <property type="entry name" value="H/ACA ribonucleoprotein complex subunit"/>
    <property type="match status" value="1"/>
</dbReference>
<evidence type="ECO:0000256" key="3">
    <source>
        <dbReference type="ARBA" id="ARBA00008020"/>
    </source>
</evidence>